<sequence length="404" mass="44175">MSTAGQQALEEILRRAETVDPARLPELVNEVTLSLGLRSVTLYLADVQQEVLVPLPDTSTPEQPVWPIDHSLPGWAYRTSSLRVAEADDGGMAVWLPLQDGIERVGVLGLSCDRLDAALLRFCRSLAALLTLIVLTKGAHSDSYTRVQRARPMDLPAELVWAFLPPRTLRAPEVTSSAVLEPAYQVGGDAFDHTLFDRTLHAAVLDAMGHDLPAGLTSSVALAGCRNARRTGAGLSHLTTLVDHAIADAFPDRYCTGVFLHLDLESGELTWTNCGHPPPLLIRGHRILPDALERPVQLPLGLARLSGQVPTVHHEQLRPGDRVLLYTDGVTDARTRAGTRFGLETFTEFLIRATAAGEPAYEALRRLMHAILEHHDHQLTDDATILLVEWRPPHDPEPTVPGLL</sequence>
<dbReference type="RefSeq" id="WP_205376345.1">
    <property type="nucleotide sequence ID" value="NZ_JAFEJA010000001.1"/>
</dbReference>
<dbReference type="PANTHER" id="PTHR43156:SF2">
    <property type="entry name" value="STAGE II SPORULATION PROTEIN E"/>
    <property type="match status" value="1"/>
</dbReference>
<protein>
    <submittedName>
        <fullName evidence="3">Serine/threonine-protein phosphatase</fullName>
    </submittedName>
</protein>
<name>A0ABS2UJI6_9ACTN</name>
<gene>
    <name evidence="3" type="ORF">JE024_02965</name>
</gene>
<dbReference type="PANTHER" id="PTHR43156">
    <property type="entry name" value="STAGE II SPORULATION PROTEIN E-RELATED"/>
    <property type="match status" value="1"/>
</dbReference>
<dbReference type="InterPro" id="IPR036457">
    <property type="entry name" value="PPM-type-like_dom_sf"/>
</dbReference>
<dbReference type="SUPFAM" id="SSF81606">
    <property type="entry name" value="PP2C-like"/>
    <property type="match status" value="1"/>
</dbReference>
<feature type="domain" description="PPM-type phosphatase" evidence="2">
    <location>
        <begin position="171"/>
        <end position="390"/>
    </location>
</feature>
<organism evidence="3 4">
    <name type="scientific">Streptomyces zhihengii</name>
    <dbReference type="NCBI Taxonomy" id="1818004"/>
    <lineage>
        <taxon>Bacteria</taxon>
        <taxon>Bacillati</taxon>
        <taxon>Actinomycetota</taxon>
        <taxon>Actinomycetes</taxon>
        <taxon>Kitasatosporales</taxon>
        <taxon>Streptomycetaceae</taxon>
        <taxon>Streptomyces</taxon>
    </lineage>
</organism>
<keyword evidence="1" id="KW-0378">Hydrolase</keyword>
<keyword evidence="4" id="KW-1185">Reference proteome</keyword>
<comment type="caution">
    <text evidence="3">The sequence shown here is derived from an EMBL/GenBank/DDBJ whole genome shotgun (WGS) entry which is preliminary data.</text>
</comment>
<evidence type="ECO:0000259" key="2">
    <source>
        <dbReference type="SMART" id="SM00331"/>
    </source>
</evidence>
<evidence type="ECO:0000313" key="3">
    <source>
        <dbReference type="EMBL" id="MBM9617713.1"/>
    </source>
</evidence>
<proteinExistence type="predicted"/>
<reference evidence="3 4" key="1">
    <citation type="journal article" date="2016" name="Arch. Microbiol.">
        <title>Streptomyces zhihengii sp. nov., isolated from rhizospheric soil of Psammosilene tunicoides.</title>
        <authorList>
            <person name="Huang M.J."/>
            <person name="Fei J.J."/>
            <person name="Salam N."/>
            <person name="Kim C.J."/>
            <person name="Hozzein W.N."/>
            <person name="Xiao M."/>
            <person name="Huang H.Q."/>
            <person name="Li W.J."/>
        </authorList>
    </citation>
    <scope>NUCLEOTIDE SEQUENCE [LARGE SCALE GENOMIC DNA]</scope>
    <source>
        <strain evidence="3 4">YIM T102</strain>
    </source>
</reference>
<evidence type="ECO:0000313" key="4">
    <source>
        <dbReference type="Proteomes" id="UP000664109"/>
    </source>
</evidence>
<accession>A0ABS2UJI6</accession>
<dbReference type="Gene3D" id="3.60.40.10">
    <property type="entry name" value="PPM-type phosphatase domain"/>
    <property type="match status" value="1"/>
</dbReference>
<dbReference type="Proteomes" id="UP000664109">
    <property type="component" value="Unassembled WGS sequence"/>
</dbReference>
<dbReference type="InterPro" id="IPR052016">
    <property type="entry name" value="Bact_Sigma-Reg"/>
</dbReference>
<dbReference type="SMART" id="SM00331">
    <property type="entry name" value="PP2C_SIG"/>
    <property type="match status" value="1"/>
</dbReference>
<dbReference type="Pfam" id="PF07228">
    <property type="entry name" value="SpoIIE"/>
    <property type="match status" value="1"/>
</dbReference>
<dbReference type="InterPro" id="IPR001932">
    <property type="entry name" value="PPM-type_phosphatase-like_dom"/>
</dbReference>
<dbReference type="EMBL" id="JAFEJA010000001">
    <property type="protein sequence ID" value="MBM9617713.1"/>
    <property type="molecule type" value="Genomic_DNA"/>
</dbReference>
<evidence type="ECO:0000256" key="1">
    <source>
        <dbReference type="ARBA" id="ARBA00022801"/>
    </source>
</evidence>